<dbReference type="InterPro" id="IPR037100">
    <property type="entry name" value="Spo0B_C_sf"/>
</dbReference>
<proteinExistence type="predicted"/>
<evidence type="ECO:0000256" key="3">
    <source>
        <dbReference type="ARBA" id="ARBA00022777"/>
    </source>
</evidence>
<keyword evidence="2 5" id="KW-0808">Transferase</keyword>
<keyword evidence="6" id="KW-1185">Reference proteome</keyword>
<dbReference type="OrthoDB" id="2375606at2"/>
<evidence type="ECO:0000256" key="2">
    <source>
        <dbReference type="ARBA" id="ARBA00022679"/>
    </source>
</evidence>
<evidence type="ECO:0000259" key="4">
    <source>
        <dbReference type="Pfam" id="PF14689"/>
    </source>
</evidence>
<reference evidence="6" key="1">
    <citation type="submission" date="2016-10" db="EMBL/GenBank/DDBJ databases">
        <authorList>
            <person name="Varghese N."/>
            <person name="Submissions S."/>
        </authorList>
    </citation>
    <scope>NUCLEOTIDE SEQUENCE [LARGE SCALE GENOMIC DNA]</scope>
    <source>
        <strain evidence="6">DSM 11706</strain>
    </source>
</reference>
<dbReference type="EMBL" id="FOXU01000003">
    <property type="protein sequence ID" value="SFQ48375.1"/>
    <property type="molecule type" value="Genomic_DNA"/>
</dbReference>
<evidence type="ECO:0000256" key="1">
    <source>
        <dbReference type="ARBA" id="ARBA00022553"/>
    </source>
</evidence>
<dbReference type="AlphaFoldDB" id="A0A1I5YWI3"/>
<organism evidence="5 6">
    <name type="scientific">Psychrobacillus psychrotolerans</name>
    <dbReference type="NCBI Taxonomy" id="126156"/>
    <lineage>
        <taxon>Bacteria</taxon>
        <taxon>Bacillati</taxon>
        <taxon>Bacillota</taxon>
        <taxon>Bacilli</taxon>
        <taxon>Bacillales</taxon>
        <taxon>Bacillaceae</taxon>
        <taxon>Psychrobacillus</taxon>
    </lineage>
</organism>
<accession>A0A1I5YWI3</accession>
<dbReference type="STRING" id="126156.SAMN05421670_2289"/>
<dbReference type="SUPFAM" id="SSF55890">
    <property type="entry name" value="Sporulation response regulatory protein Spo0B"/>
    <property type="match status" value="1"/>
</dbReference>
<sequence length="184" mass="21792">MLGCVTYMDHNEITLNEILRHTMHDYLNNMHLLQMNLDMGKTEEAKALIKKYSQKCNQFFDINNIGLYKTNEWLQTFSIKYNQLTLDVQTSLLNRKASMYDEALKDYLSRFVQAIYPHFRGYQEQFLKLHIISDEFLEILIDIRGDWSNNKWRDELIGDLFQLEILEATNNSITVKLIASGRLE</sequence>
<feature type="domain" description="SpoOB alpha-helical" evidence="4">
    <location>
        <begin position="14"/>
        <end position="64"/>
    </location>
</feature>
<keyword evidence="3" id="KW-0418">Kinase</keyword>
<dbReference type="Gene3D" id="1.10.287.130">
    <property type="match status" value="1"/>
</dbReference>
<protein>
    <submittedName>
        <fullName evidence="5">Stage 0 sporulation protein B (Sporulation initiation phosphotransferase)</fullName>
    </submittedName>
</protein>
<dbReference type="Proteomes" id="UP000198734">
    <property type="component" value="Unassembled WGS sequence"/>
</dbReference>
<dbReference type="InterPro" id="IPR039506">
    <property type="entry name" value="SPOB_a"/>
</dbReference>
<name>A0A1I5YWI3_9BACI</name>
<dbReference type="GO" id="GO:0000155">
    <property type="term" value="F:phosphorelay sensor kinase activity"/>
    <property type="evidence" value="ECO:0007669"/>
    <property type="project" value="InterPro"/>
</dbReference>
<dbReference type="Gene3D" id="3.30.565.30">
    <property type="entry name" value="Sporulation initiation phosphotransferase B (SpoOB), C-terminal domain"/>
    <property type="match status" value="1"/>
</dbReference>
<evidence type="ECO:0000313" key="6">
    <source>
        <dbReference type="Proteomes" id="UP000198734"/>
    </source>
</evidence>
<dbReference type="Pfam" id="PF14689">
    <property type="entry name" value="SPOB_a"/>
    <property type="match status" value="1"/>
</dbReference>
<keyword evidence="1" id="KW-0597">Phosphoprotein</keyword>
<gene>
    <name evidence="5" type="ORF">SAMN05421670_2289</name>
</gene>
<evidence type="ECO:0000313" key="5">
    <source>
        <dbReference type="EMBL" id="SFQ48375.1"/>
    </source>
</evidence>
<dbReference type="InterPro" id="IPR016120">
    <property type="entry name" value="Sig_transdc_His_kin_SpoOB"/>
</dbReference>